<keyword evidence="1 5" id="KW-0808">Transferase</keyword>
<evidence type="ECO:0000313" key="5">
    <source>
        <dbReference type="EMBL" id="KTD59286.1"/>
    </source>
</evidence>
<comment type="caution">
    <text evidence="5">The sequence shown here is derived from an EMBL/GenBank/DDBJ whole genome shotgun (WGS) entry which is preliminary data.</text>
</comment>
<dbReference type="InterPro" id="IPR051531">
    <property type="entry name" value="N-acetyltransferase"/>
</dbReference>
<feature type="domain" description="N-acetyltransferase" evidence="4">
    <location>
        <begin position="6"/>
        <end position="171"/>
    </location>
</feature>
<evidence type="ECO:0000256" key="1">
    <source>
        <dbReference type="ARBA" id="ARBA00022679"/>
    </source>
</evidence>
<organism evidence="5 6">
    <name type="scientific">Legionella shakespearei DSM 23087</name>
    <dbReference type="NCBI Taxonomy" id="1122169"/>
    <lineage>
        <taxon>Bacteria</taxon>
        <taxon>Pseudomonadati</taxon>
        <taxon>Pseudomonadota</taxon>
        <taxon>Gammaproteobacteria</taxon>
        <taxon>Legionellales</taxon>
        <taxon>Legionellaceae</taxon>
        <taxon>Legionella</taxon>
    </lineage>
</organism>
<dbReference type="PROSITE" id="PS51186">
    <property type="entry name" value="GNAT"/>
    <property type="match status" value="1"/>
</dbReference>
<dbReference type="InterPro" id="IPR000182">
    <property type="entry name" value="GNAT_dom"/>
</dbReference>
<protein>
    <submittedName>
        <fullName evidence="5">Putative acetyltransferase YhhY</fullName>
    </submittedName>
</protein>
<proteinExistence type="inferred from homology"/>
<dbReference type="InterPro" id="IPR016181">
    <property type="entry name" value="Acyl_CoA_acyltransferase"/>
</dbReference>
<dbReference type="PANTHER" id="PTHR43792:SF8">
    <property type="entry name" value="[RIBOSOMAL PROTEIN US5]-ALANINE N-ACETYLTRANSFERASE"/>
    <property type="match status" value="1"/>
</dbReference>
<keyword evidence="6" id="KW-1185">Reference proteome</keyword>
<dbReference type="PATRIC" id="fig|1122169.6.peg.2263"/>
<evidence type="ECO:0000259" key="4">
    <source>
        <dbReference type="PROSITE" id="PS51186"/>
    </source>
</evidence>
<dbReference type="STRING" id="1122169.Lsha_1982"/>
<accession>A0A0W0YS06</accession>
<dbReference type="eggNOG" id="COG0456">
    <property type="taxonomic scope" value="Bacteria"/>
</dbReference>
<dbReference type="Gene3D" id="3.40.630.30">
    <property type="match status" value="1"/>
</dbReference>
<dbReference type="SUPFAM" id="SSF55729">
    <property type="entry name" value="Acyl-CoA N-acyltransferases (Nat)"/>
    <property type="match status" value="1"/>
</dbReference>
<sequence length="181" mass="20526">MKSNNIIVRKALPQDAPDWAVMLLKLDEEVVYTTFQPGERSSDISKYKDKIISAINYPKSAIFLAFDTLSEDNNVVGYLSVEAYRNNRKSHVATIGIGILESYSSQGIANQLFIEMIDHAKRNNLRRIEGHVAQSNYKSIALTQKFGFITEGIKRNAIKINDAYEDEHLMVLEIEVLHHGQ</sequence>
<evidence type="ECO:0000256" key="2">
    <source>
        <dbReference type="ARBA" id="ARBA00023315"/>
    </source>
</evidence>
<comment type="similarity">
    <text evidence="3">Belongs to the acetyltransferase family. RimJ subfamily.</text>
</comment>
<dbReference type="Pfam" id="PF13420">
    <property type="entry name" value="Acetyltransf_4"/>
    <property type="match status" value="1"/>
</dbReference>
<keyword evidence="2" id="KW-0012">Acyltransferase</keyword>
<dbReference type="RefSeq" id="WP_018576964.1">
    <property type="nucleotide sequence ID" value="NZ_KB892393.1"/>
</dbReference>
<evidence type="ECO:0000313" key="6">
    <source>
        <dbReference type="Proteomes" id="UP000054600"/>
    </source>
</evidence>
<gene>
    <name evidence="5" type="ORF">Lsha_1982</name>
</gene>
<dbReference type="AlphaFoldDB" id="A0A0W0YS06"/>
<evidence type="ECO:0000256" key="3">
    <source>
        <dbReference type="ARBA" id="ARBA00038502"/>
    </source>
</evidence>
<dbReference type="GO" id="GO:0016747">
    <property type="term" value="F:acyltransferase activity, transferring groups other than amino-acyl groups"/>
    <property type="evidence" value="ECO:0007669"/>
    <property type="project" value="InterPro"/>
</dbReference>
<dbReference type="CDD" id="cd04301">
    <property type="entry name" value="NAT_SF"/>
    <property type="match status" value="1"/>
</dbReference>
<dbReference type="Proteomes" id="UP000054600">
    <property type="component" value="Unassembled WGS sequence"/>
</dbReference>
<name>A0A0W0YS06_9GAMM</name>
<dbReference type="PANTHER" id="PTHR43792">
    <property type="entry name" value="GNAT FAMILY, PUTATIVE (AFU_ORTHOLOGUE AFUA_3G00765)-RELATED-RELATED"/>
    <property type="match status" value="1"/>
</dbReference>
<dbReference type="EMBL" id="LNYW01000049">
    <property type="protein sequence ID" value="KTD59286.1"/>
    <property type="molecule type" value="Genomic_DNA"/>
</dbReference>
<reference evidence="5 6" key="1">
    <citation type="submission" date="2015-11" db="EMBL/GenBank/DDBJ databases">
        <title>Genomic analysis of 38 Legionella species identifies large and diverse effector repertoires.</title>
        <authorList>
            <person name="Burstein D."/>
            <person name="Amaro F."/>
            <person name="Zusman T."/>
            <person name="Lifshitz Z."/>
            <person name="Cohen O."/>
            <person name="Gilbert J.A."/>
            <person name="Pupko T."/>
            <person name="Shuman H.A."/>
            <person name="Segal G."/>
        </authorList>
    </citation>
    <scope>NUCLEOTIDE SEQUENCE [LARGE SCALE GENOMIC DNA]</scope>
    <source>
        <strain evidence="5 6">ATCC 49655</strain>
    </source>
</reference>
<dbReference type="OrthoDB" id="336415at2"/>